<organism evidence="15 24">
    <name type="scientific">Enterococcus faecium</name>
    <name type="common">Streptococcus faecium</name>
    <dbReference type="NCBI Taxonomy" id="1352"/>
    <lineage>
        <taxon>Bacteria</taxon>
        <taxon>Bacillati</taxon>
        <taxon>Bacillota</taxon>
        <taxon>Bacilli</taxon>
        <taxon>Lactobacillales</taxon>
        <taxon>Enterococcaceae</taxon>
        <taxon>Enterococcus</taxon>
    </lineage>
</organism>
<dbReference type="GO" id="GO:0009401">
    <property type="term" value="P:phosphoenolpyruvate-dependent sugar phosphotransferase system"/>
    <property type="evidence" value="ECO:0007669"/>
    <property type="project" value="UniProtKB-KW"/>
</dbReference>
<dbReference type="EMBL" id="JARPTX010000036">
    <property type="protein sequence ID" value="MDT2370518.1"/>
    <property type="molecule type" value="Genomic_DNA"/>
</dbReference>
<evidence type="ECO:0000313" key="9">
    <source>
        <dbReference type="EMBL" id="KWX16714.1"/>
    </source>
</evidence>
<evidence type="ECO:0000313" key="24">
    <source>
        <dbReference type="Proteomes" id="UP000224303"/>
    </source>
</evidence>
<dbReference type="Proteomes" id="UP000183509">
    <property type="component" value="Unassembled WGS sequence"/>
</dbReference>
<evidence type="ECO:0000313" key="23">
    <source>
        <dbReference type="Proteomes" id="UP000194737"/>
    </source>
</evidence>
<dbReference type="EMBL" id="LEQJ01000007">
    <property type="protein sequence ID" value="RBS32392.1"/>
    <property type="molecule type" value="Genomic_DNA"/>
</dbReference>
<reference evidence="11" key="11">
    <citation type="submission" date="2022-05" db="EMBL/GenBank/DDBJ databases">
        <title>Draft genome sequences of Clostridium perfringens strains isolated from Peru.</title>
        <authorList>
            <person name="Hurtado R."/>
            <person name="Lima L."/>
            <person name="Sousa T."/>
            <person name="Jaiswal A.K."/>
            <person name="Tiwari S."/>
            <person name="Maturrano L."/>
            <person name="Brenig B."/>
            <person name="Azevedo V."/>
        </authorList>
    </citation>
    <scope>NUCLEOTIDE SEQUENCE</scope>
    <source>
        <strain evidence="11">CP4</strain>
    </source>
</reference>
<dbReference type="Proteomes" id="UP000224303">
    <property type="component" value="Unassembled WGS sequence"/>
</dbReference>
<evidence type="ECO:0000313" key="20">
    <source>
        <dbReference type="Proteomes" id="UP000070452"/>
    </source>
</evidence>
<gene>
    <name evidence="14" type="ORF">A5804_001751</name>
    <name evidence="9" type="ORF">AWT83_14450</name>
    <name evidence="13" type="ORF">B1P95_13320</name>
    <name evidence="15" type="ORF">CQR37_13255</name>
    <name evidence="18" type="ORF">CYQ77_10625</name>
    <name evidence="16" type="ORF">DKP91_09800</name>
    <name evidence="19" type="ORF">DTPHA_602211</name>
    <name evidence="17" type="ORF">EB12_01313</name>
    <name evidence="8" type="ORF">GBM73_04525</name>
    <name evidence="10" type="ORF">KYX88_11705</name>
    <name evidence="11" type="ORF">M3X98_12680</name>
    <name evidence="12" type="ORF">P6Z85_10210</name>
</gene>
<protein>
    <submittedName>
        <fullName evidence="8">PTS glucose transporter subunit IIA</fullName>
    </submittedName>
    <submittedName>
        <fullName evidence="14">PTS system glucose-specific IICBA component</fullName>
    </submittedName>
    <submittedName>
        <fullName evidence="19">PTS system, IICBA component</fullName>
        <ecNumber evidence="19">2.7.1.191</ecNumber>
    </submittedName>
    <submittedName>
        <fullName evidence="15">Sugar permease</fullName>
    </submittedName>
</protein>
<evidence type="ECO:0000259" key="7">
    <source>
        <dbReference type="PROSITE" id="PS51093"/>
    </source>
</evidence>
<dbReference type="Proteomes" id="UP000191171">
    <property type="component" value="Unassembled WGS sequence"/>
</dbReference>
<reference evidence="14 23" key="5">
    <citation type="submission" date="2017-05" db="EMBL/GenBank/DDBJ databases">
        <title>The Genome Sequence of Enterococcus faecium 6F2_DIV0138.</title>
        <authorList>
            <consortium name="The Broad Institute Genomics Platform"/>
            <consortium name="The Broad Institute Genomic Center for Infectious Diseases"/>
            <person name="Earl A."/>
            <person name="Manson A."/>
            <person name="Schwartman J."/>
            <person name="Gilmore M."/>
            <person name="Abouelleil A."/>
            <person name="Cao P."/>
            <person name="Chapman S."/>
            <person name="Cusick C."/>
            <person name="Shea T."/>
            <person name="Young S."/>
            <person name="Neafsey D."/>
            <person name="Nusbaum C."/>
            <person name="Birren B."/>
        </authorList>
    </citation>
    <scope>NUCLEOTIDE SEQUENCE [LARGE SCALE GENOMIC DNA]</scope>
    <source>
        <strain evidence="14 23">6F2_DIV0138</strain>
    </source>
</reference>
<evidence type="ECO:0000313" key="16">
    <source>
        <dbReference type="EMBL" id="PZM55383.1"/>
    </source>
</evidence>
<evidence type="ECO:0000313" key="25">
    <source>
        <dbReference type="Proteomes" id="UP000249070"/>
    </source>
</evidence>
<dbReference type="GO" id="GO:0005737">
    <property type="term" value="C:cytoplasm"/>
    <property type="evidence" value="ECO:0007669"/>
    <property type="project" value="UniProtKB-SubCell"/>
</dbReference>
<evidence type="ECO:0000313" key="14">
    <source>
        <dbReference type="EMBL" id="OTO00257.1"/>
    </source>
</evidence>
<dbReference type="EMBL" id="JAMWMK010000027">
    <property type="protein sequence ID" value="MDC4248869.1"/>
    <property type="molecule type" value="Genomic_DNA"/>
</dbReference>
<dbReference type="Gene3D" id="2.70.70.10">
    <property type="entry name" value="Glucose Permease (Domain IIA)"/>
    <property type="match status" value="1"/>
</dbReference>
<evidence type="ECO:0000313" key="21">
    <source>
        <dbReference type="Proteomes" id="UP000183509"/>
    </source>
</evidence>
<dbReference type="EMBL" id="LRHK01000005">
    <property type="protein sequence ID" value="KWX16714.1"/>
    <property type="molecule type" value="Genomic_DNA"/>
</dbReference>
<reference evidence="8 28" key="9">
    <citation type="submission" date="2019-10" db="EMBL/GenBank/DDBJ databases">
        <title>Evolutionary dynamics of vancomycin-resistant Enterococcus faecium during gastrointestinal tract colonization and bloodstream infection in immunocompromised pediatric patients.</title>
        <authorList>
            <person name="Chilambi G.S."/>
            <person name="Nordstrom H.R."/>
            <person name="Evans D.R."/>
            <person name="Ferrolino J."/>
            <person name="Hayden R.T."/>
            <person name="Maron G.M."/>
            <person name="Vo A.N."/>
            <person name="Gilmore M.S."/>
            <person name="Wolf J."/>
            <person name="Rosch J.W."/>
            <person name="Van Tyne D."/>
        </authorList>
    </citation>
    <scope>NUCLEOTIDE SEQUENCE [LARGE SCALE GENOMIC DNA]</scope>
    <source>
        <strain evidence="8 28">VRECG27</strain>
    </source>
</reference>
<evidence type="ECO:0000256" key="4">
    <source>
        <dbReference type="ARBA" id="ARBA00022679"/>
    </source>
</evidence>
<dbReference type="PATRIC" id="fig|1352.1358.peg.2157"/>
<dbReference type="EC" id="2.7.1.191" evidence="19"/>
<evidence type="ECO:0000256" key="1">
    <source>
        <dbReference type="ARBA" id="ARBA00004496"/>
    </source>
</evidence>
<reference evidence="13 22" key="4">
    <citation type="submission" date="2017-02" db="EMBL/GenBank/DDBJ databases">
        <title>Clonality and virulence of isolates of VRE in Hematopoietic Stem Cell Transplanted (HSCT) patients.</title>
        <authorList>
            <person name="Marchi A.P."/>
            <person name="Martins R.C."/>
            <person name="Marie S.K."/>
            <person name="Levin A.S."/>
            <person name="Costa S.F."/>
        </authorList>
    </citation>
    <scope>NUCLEOTIDE SEQUENCE [LARGE SCALE GENOMIC DNA]</scope>
    <source>
        <strain evidence="13 22">LIM1759</strain>
    </source>
</reference>
<dbReference type="Proteomes" id="UP001141166">
    <property type="component" value="Unassembled WGS sequence"/>
</dbReference>
<dbReference type="EMBL" id="QHGU01000046">
    <property type="protein sequence ID" value="PZM55383.1"/>
    <property type="molecule type" value="Genomic_DNA"/>
</dbReference>
<dbReference type="EMBL" id="MVGJ01000099">
    <property type="protein sequence ID" value="OOL80024.1"/>
    <property type="molecule type" value="Genomic_DNA"/>
</dbReference>
<evidence type="ECO:0000313" key="22">
    <source>
        <dbReference type="Proteomes" id="UP000191171"/>
    </source>
</evidence>
<dbReference type="Proteomes" id="UP000253144">
    <property type="component" value="Unassembled WGS sequence"/>
</dbReference>
<dbReference type="Proteomes" id="UP000070452">
    <property type="component" value="Unassembled WGS sequence"/>
</dbReference>
<dbReference type="Proteomes" id="UP001139644">
    <property type="component" value="Unassembled WGS sequence"/>
</dbReference>
<evidence type="ECO:0000313" key="27">
    <source>
        <dbReference type="Proteomes" id="UP000289562"/>
    </source>
</evidence>
<evidence type="ECO:0000313" key="10">
    <source>
        <dbReference type="EMBL" id="MBX4223452.1"/>
    </source>
</evidence>
<evidence type="ECO:0000313" key="12">
    <source>
        <dbReference type="EMBL" id="MDT2370518.1"/>
    </source>
</evidence>
<reference evidence="12" key="12">
    <citation type="submission" date="2023-03" db="EMBL/GenBank/DDBJ databases">
        <authorList>
            <person name="Shen W."/>
            <person name="Cai J."/>
        </authorList>
    </citation>
    <scope>NUCLEOTIDE SEQUENCE</scope>
    <source>
        <strain evidence="12">B1010-2</strain>
    </source>
</reference>
<keyword evidence="6" id="KW-0418">Kinase</keyword>
<dbReference type="PROSITE" id="PS51093">
    <property type="entry name" value="PTS_EIIA_TYPE_1"/>
    <property type="match status" value="1"/>
</dbReference>
<reference evidence="16 25" key="8">
    <citation type="submission" date="2018-05" db="EMBL/GenBank/DDBJ databases">
        <title>Vancomycin-resistant Enterococcus faecium strain from Chelyabinsk, Russia.</title>
        <authorList>
            <person name="Gostev V."/>
            <person name="Goncharov A."/>
            <person name="Kolodzhieva V."/>
            <person name="Suvorov A."/>
            <person name="Sidorenko S."/>
            <person name="Zueva L."/>
        </authorList>
    </citation>
    <scope>NUCLEOTIDE SEQUENCE [LARGE SCALE GENOMIC DNA]</scope>
    <source>
        <strain evidence="16 25">20</strain>
    </source>
</reference>
<evidence type="ECO:0000313" key="11">
    <source>
        <dbReference type="EMBL" id="MDC4248869.1"/>
    </source>
</evidence>
<reference evidence="15 24" key="6">
    <citation type="submission" date="2017-10" db="EMBL/GenBank/DDBJ databases">
        <title>Draft genomes of the Enterococcus faecium isolated from human feces before and after Helicobacter pylori eradication therapy.</title>
        <authorList>
            <person name="Prianichniikov N.A."/>
            <person name="Glushchenko O.E."/>
            <person name="Malakhova M.V."/>
        </authorList>
    </citation>
    <scope>NUCLEOTIDE SEQUENCE [LARGE SCALE GENOMIC DNA]</scope>
    <source>
        <strain evidence="15 24">Hp_5-7</strain>
    </source>
</reference>
<evidence type="ECO:0000313" key="15">
    <source>
        <dbReference type="EMBL" id="PHL20609.1"/>
    </source>
</evidence>
<dbReference type="EMBL" id="NGLB01000001">
    <property type="protein sequence ID" value="OTO00257.1"/>
    <property type="molecule type" value="Genomic_DNA"/>
</dbReference>
<dbReference type="InterPro" id="IPR050890">
    <property type="entry name" value="PTS_EIIA_component"/>
</dbReference>
<dbReference type="PROSITE" id="PS00371">
    <property type="entry name" value="PTS_EIIA_TYPE_1_HIS"/>
    <property type="match status" value="1"/>
</dbReference>
<dbReference type="EMBL" id="WEFP01000001">
    <property type="protein sequence ID" value="KAB7576634.1"/>
    <property type="molecule type" value="Genomic_DNA"/>
</dbReference>
<reference evidence="10" key="10">
    <citation type="journal article" date="2022" name="J. Anim. Sci.">
        <title>Whole genome sequence analyses-based assessment of virulence potential and antimicrobial susceptibilities and resistance of Enterococcus faecium strains isolated from commercial swine and cattle probiotic products.</title>
        <authorList>
            <person name="Shridhar P.B."/>
            <person name="Amachawadi R.G."/>
            <person name="Tokach M."/>
            <person name="Patel I."/>
            <person name="Gangiredla J."/>
            <person name="Mammel M."/>
            <person name="Nagaraja T.G."/>
        </authorList>
    </citation>
    <scope>NUCLEOTIDE SEQUENCE</scope>
    <source>
        <strain evidence="10">EF215</strain>
    </source>
</reference>
<sequence length="152" mass="16904">MHFFKTRNILKAVASGQIIPLTAVKDEVFSSKMIGVGYAITNHDGYIHAPVKGIIDNIFPTRHAITIESESGRKILIHMGLDTVELEGSPFQIRVESNQEVKEGTLLAIIDLKKLEQAQKDTVIIVVSPGIFEGNLLKQNQEVKIKDSCFEF</sequence>
<evidence type="ECO:0000313" key="17">
    <source>
        <dbReference type="EMBL" id="RBS32392.1"/>
    </source>
</evidence>
<reference evidence="18 27" key="7">
    <citation type="submission" date="2017-12" db="EMBL/GenBank/DDBJ databases">
        <title>A pool of 800 enterococci isolated from chicken carcass rinse samples from New Zealand.</title>
        <authorList>
            <person name="Zhang J."/>
            <person name="Rogers L."/>
            <person name="Midwinter A."/>
            <person name="French N."/>
        </authorList>
    </citation>
    <scope>NUCLEOTIDE SEQUENCE [LARGE SCALE GENOMIC DNA]</scope>
    <source>
        <strain evidence="18 27">EN697</strain>
    </source>
</reference>
<dbReference type="PANTHER" id="PTHR45008">
    <property type="entry name" value="PTS SYSTEM GLUCOSE-SPECIFIC EIIA COMPONENT"/>
    <property type="match status" value="1"/>
</dbReference>
<dbReference type="EMBL" id="PJVH01000038">
    <property type="protein sequence ID" value="RXU85844.1"/>
    <property type="molecule type" value="Genomic_DNA"/>
</dbReference>
<evidence type="ECO:0000313" key="26">
    <source>
        <dbReference type="Proteomes" id="UP000253144"/>
    </source>
</evidence>
<feature type="domain" description="PTS EIIA type-1" evidence="7">
    <location>
        <begin position="26"/>
        <end position="130"/>
    </location>
</feature>
<evidence type="ECO:0000313" key="28">
    <source>
        <dbReference type="Proteomes" id="UP000469871"/>
    </source>
</evidence>
<dbReference type="Proteomes" id="UP000289562">
    <property type="component" value="Unassembled WGS sequence"/>
</dbReference>
<accession>A0A133CNL1</accession>
<dbReference type="Proteomes" id="UP000469871">
    <property type="component" value="Unassembled WGS sequence"/>
</dbReference>
<keyword evidence="5" id="KW-0598">Phosphotransferase system</keyword>
<keyword evidence="3 8" id="KW-0762">Sugar transport</keyword>
<dbReference type="Proteomes" id="UP001260956">
    <property type="component" value="Unassembled WGS sequence"/>
</dbReference>
<dbReference type="EMBL" id="PCGC01000049">
    <property type="protein sequence ID" value="PHL20609.1"/>
    <property type="molecule type" value="Genomic_DNA"/>
</dbReference>
<evidence type="ECO:0000313" key="19">
    <source>
        <dbReference type="EMBL" id="SAZ27417.1"/>
    </source>
</evidence>
<dbReference type="Proteomes" id="UP000249070">
    <property type="component" value="Unassembled WGS sequence"/>
</dbReference>
<dbReference type="STRING" id="1352.AL014_04250"/>
<evidence type="ECO:0000313" key="18">
    <source>
        <dbReference type="EMBL" id="RXU85844.1"/>
    </source>
</evidence>
<dbReference type="InterPro" id="IPR001127">
    <property type="entry name" value="PTS_EIIA_1_perm"/>
</dbReference>
<reference evidence="19 21" key="3">
    <citation type="submission" date="2016-04" db="EMBL/GenBank/DDBJ databases">
        <authorList>
            <person name="Millard A."/>
        </authorList>
    </citation>
    <scope>NUCLEOTIDE SEQUENCE [LARGE SCALE GENOMIC DNA]</scope>
    <source>
        <strain evidence="19">Isolate 22</strain>
    </source>
</reference>
<evidence type="ECO:0000313" key="8">
    <source>
        <dbReference type="EMBL" id="KAB7576634.1"/>
    </source>
</evidence>
<dbReference type="AlphaFoldDB" id="A0A133CNL1"/>
<proteinExistence type="predicted"/>
<evidence type="ECO:0000256" key="3">
    <source>
        <dbReference type="ARBA" id="ARBA00022597"/>
    </source>
</evidence>
<dbReference type="SUPFAM" id="SSF51261">
    <property type="entry name" value="Duplicated hybrid motif"/>
    <property type="match status" value="1"/>
</dbReference>
<dbReference type="GO" id="GO:0016301">
    <property type="term" value="F:kinase activity"/>
    <property type="evidence" value="ECO:0007669"/>
    <property type="project" value="UniProtKB-KW"/>
</dbReference>
<dbReference type="GeneID" id="66453924"/>
<dbReference type="Pfam" id="PF00358">
    <property type="entry name" value="PTS_EIIA_1"/>
    <property type="match status" value="1"/>
</dbReference>
<dbReference type="Proteomes" id="UP000194737">
    <property type="component" value="Unassembled WGS sequence"/>
</dbReference>
<keyword evidence="2" id="KW-0813">Transport</keyword>
<dbReference type="InterPro" id="IPR011055">
    <property type="entry name" value="Dup_hybrid_motif"/>
</dbReference>
<evidence type="ECO:0000256" key="5">
    <source>
        <dbReference type="ARBA" id="ARBA00022683"/>
    </source>
</evidence>
<dbReference type="RefSeq" id="WP_002288815.1">
    <property type="nucleotide sequence ID" value="NZ_AP022341.1"/>
</dbReference>
<dbReference type="NCBIfam" id="TIGR00830">
    <property type="entry name" value="PTBA"/>
    <property type="match status" value="1"/>
</dbReference>
<name>A0A133CNL1_ENTFC</name>
<evidence type="ECO:0000256" key="2">
    <source>
        <dbReference type="ARBA" id="ARBA00022448"/>
    </source>
</evidence>
<dbReference type="EMBL" id="FKLM01000047">
    <property type="protein sequence ID" value="SAZ27417.1"/>
    <property type="molecule type" value="Genomic_DNA"/>
</dbReference>
<dbReference type="OMA" id="INCMVEN"/>
<dbReference type="PANTHER" id="PTHR45008:SF1">
    <property type="entry name" value="PTS SYSTEM GLUCOSE-SPECIFIC EIIA COMPONENT"/>
    <property type="match status" value="1"/>
</dbReference>
<dbReference type="EMBL" id="JAIFOC010000116">
    <property type="protein sequence ID" value="MBX4223452.1"/>
    <property type="molecule type" value="Genomic_DNA"/>
</dbReference>
<reference evidence="9 20" key="2">
    <citation type="submission" date="2016-01" db="EMBL/GenBank/DDBJ databases">
        <title>Molecular Mechanisms for transfer of large genomic segments between Enterococcus faecium strains.</title>
        <authorList>
            <person name="Garcia-Solache M.A."/>
            <person name="Lebreton F."/>
            <person name="Mclaughlin R.E."/>
            <person name="Whiteaker J.D."/>
            <person name="Gilmore M.S."/>
            <person name="Rice L.B."/>
        </authorList>
    </citation>
    <scope>NUCLEOTIDE SEQUENCE [LARGE SCALE GENOMIC DNA]</scope>
    <source>
        <strain evidence="9 20">D344RRF x C68</strain>
    </source>
</reference>
<evidence type="ECO:0000313" key="13">
    <source>
        <dbReference type="EMBL" id="OOL80024.1"/>
    </source>
</evidence>
<evidence type="ECO:0000256" key="6">
    <source>
        <dbReference type="ARBA" id="ARBA00022777"/>
    </source>
</evidence>
<comment type="subcellular location">
    <subcellularLocation>
        <location evidence="1">Cytoplasm</location>
    </subcellularLocation>
</comment>
<keyword evidence="4 19" id="KW-0808">Transferase</keyword>
<comment type="caution">
    <text evidence="15">The sequence shown here is derived from an EMBL/GenBank/DDBJ whole genome shotgun (WGS) entry which is preliminary data.</text>
</comment>
<reference evidence="17 26" key="1">
    <citation type="submission" date="2015-06" db="EMBL/GenBank/DDBJ databases">
        <title>The Genome Sequence of Enterococcus faecium 131EA1.</title>
        <authorList>
            <consortium name="The Broad Institute Genomics Platform"/>
            <consortium name="The Broad Institute Genome Sequencing Center for Infectious Disease"/>
            <person name="Earl A.M."/>
            <person name="Van Tyne D."/>
            <person name="Lebreton F."/>
            <person name="Saavedra J.T."/>
            <person name="Gilmore M.S."/>
            <person name="Manson Mcguire A."/>
            <person name="Clock S."/>
            <person name="Crupain M."/>
            <person name="Rangan U."/>
            <person name="Young S."/>
            <person name="Abouelleil A."/>
            <person name="Cao P."/>
            <person name="Chapman S.B."/>
            <person name="Griggs A."/>
            <person name="Priest M."/>
            <person name="Shea T."/>
            <person name="Wortman J."/>
            <person name="Nusbaum C."/>
            <person name="Birren B."/>
        </authorList>
    </citation>
    <scope>NUCLEOTIDE SEQUENCE [LARGE SCALE GENOMIC DNA]</scope>
    <source>
        <strain evidence="17 26">131EA1</strain>
    </source>
</reference>